<dbReference type="PROSITE" id="PS50263">
    <property type="entry name" value="CN_HYDROLASE"/>
    <property type="match status" value="1"/>
</dbReference>
<evidence type="ECO:0000313" key="4">
    <source>
        <dbReference type="Proteomes" id="UP001629953"/>
    </source>
</evidence>
<feature type="domain" description="CN hydrolase" evidence="2">
    <location>
        <begin position="8"/>
        <end position="256"/>
    </location>
</feature>
<sequence length="280" mass="31528">MSHSLHSWRLAALQMCATLDVRQNQCQITDIIAHNPPNPGDLLLLPENFAMLGAGADYRSIAEAPGDGPLQQWLSGLAQQYQITLVAGSLPTRVTGEKRCRSTSIVFDAKGRYITHYHKLHLFDVDVADGVGHYRESERFIAGHTPKWFSHQQSQVGLSICFDLRFSYLYHWLRQQGCEVLLVPAAFTSVTGQAHWLTMLKARAIEQQCYVLAAGQVGHHDSTRQSWGHSCIIDPWGNVIAQLDDQCGICYGKFDHHLLQSLRQRMPLQPNSHMTISWSK</sequence>
<accession>A0ABW9GBF8</accession>
<keyword evidence="4" id="KW-1185">Reference proteome</keyword>
<comment type="caution">
    <text evidence="3">The sequence shown here is derived from an EMBL/GenBank/DDBJ whole genome shotgun (WGS) entry which is preliminary data.</text>
</comment>
<dbReference type="SUPFAM" id="SSF56317">
    <property type="entry name" value="Carbon-nitrogen hydrolase"/>
    <property type="match status" value="1"/>
</dbReference>
<evidence type="ECO:0000259" key="2">
    <source>
        <dbReference type="PROSITE" id="PS50263"/>
    </source>
</evidence>
<name>A0ABW9GBF8_9GAMM</name>
<dbReference type="Proteomes" id="UP001629953">
    <property type="component" value="Unassembled WGS sequence"/>
</dbReference>
<dbReference type="InterPro" id="IPR045254">
    <property type="entry name" value="Nit1/2_C-N_Hydrolase"/>
</dbReference>
<keyword evidence="1 3" id="KW-0378">Hydrolase</keyword>
<dbReference type="PANTHER" id="PTHR23088:SF27">
    <property type="entry name" value="DEAMINATED GLUTATHIONE AMIDASE"/>
    <property type="match status" value="1"/>
</dbReference>
<reference evidence="3 4" key="1">
    <citation type="journal article" date="2013" name="Int. J. Syst. Evol. Microbiol.">
        <title>Celerinatantimonas yamalensis sp. nov., a cold-adapted diazotrophic bacterium from a cold permafrost brine.</title>
        <authorList>
            <person name="Shcherbakova V."/>
            <person name="Chuvilskaya N."/>
            <person name="Rivkina E."/>
            <person name="Demidov N."/>
            <person name="Uchaeva V."/>
            <person name="Suetin S."/>
            <person name="Suzina N."/>
            <person name="Gilichinsky D."/>
        </authorList>
    </citation>
    <scope>NUCLEOTIDE SEQUENCE [LARGE SCALE GENOMIC DNA]</scope>
    <source>
        <strain evidence="3 4">C7</strain>
    </source>
</reference>
<dbReference type="PANTHER" id="PTHR23088">
    <property type="entry name" value="NITRILASE-RELATED"/>
    <property type="match status" value="1"/>
</dbReference>
<organism evidence="3 4">
    <name type="scientific">Celerinatantimonas yamalensis</name>
    <dbReference type="NCBI Taxonomy" id="559956"/>
    <lineage>
        <taxon>Bacteria</taxon>
        <taxon>Pseudomonadati</taxon>
        <taxon>Pseudomonadota</taxon>
        <taxon>Gammaproteobacteria</taxon>
        <taxon>Celerinatantimonadaceae</taxon>
        <taxon>Celerinatantimonas</taxon>
    </lineage>
</organism>
<dbReference type="Pfam" id="PF00795">
    <property type="entry name" value="CN_hydrolase"/>
    <property type="match status" value="1"/>
</dbReference>
<dbReference type="RefSeq" id="WP_408625000.1">
    <property type="nucleotide sequence ID" value="NZ_JBEQCT010000010.1"/>
</dbReference>
<proteinExistence type="predicted"/>
<dbReference type="GO" id="GO:0016787">
    <property type="term" value="F:hydrolase activity"/>
    <property type="evidence" value="ECO:0007669"/>
    <property type="project" value="UniProtKB-KW"/>
</dbReference>
<dbReference type="CDD" id="cd07572">
    <property type="entry name" value="nit"/>
    <property type="match status" value="1"/>
</dbReference>
<protein>
    <submittedName>
        <fullName evidence="3">Carbon-nitrogen hydrolase family protein</fullName>
    </submittedName>
</protein>
<evidence type="ECO:0000256" key="1">
    <source>
        <dbReference type="ARBA" id="ARBA00022801"/>
    </source>
</evidence>
<dbReference type="InterPro" id="IPR003010">
    <property type="entry name" value="C-N_Hydrolase"/>
</dbReference>
<gene>
    <name evidence="3" type="ORF">ABUE30_16835</name>
</gene>
<dbReference type="InterPro" id="IPR036526">
    <property type="entry name" value="C-N_Hydrolase_sf"/>
</dbReference>
<evidence type="ECO:0000313" key="3">
    <source>
        <dbReference type="EMBL" id="MFM2486699.1"/>
    </source>
</evidence>
<dbReference type="Gene3D" id="3.60.110.10">
    <property type="entry name" value="Carbon-nitrogen hydrolase"/>
    <property type="match status" value="1"/>
</dbReference>
<dbReference type="EMBL" id="JBEQCT010000010">
    <property type="protein sequence ID" value="MFM2486699.1"/>
    <property type="molecule type" value="Genomic_DNA"/>
</dbReference>